<keyword evidence="2" id="KW-1185">Reference proteome</keyword>
<organism evidence="1 2">
    <name type="scientific">Megasphaera vaginalis</name>
    <name type="common">ex Srinivasan et al. 2021</name>
    <dbReference type="NCBI Taxonomy" id="1111454"/>
    <lineage>
        <taxon>Bacteria</taxon>
        <taxon>Bacillati</taxon>
        <taxon>Bacillota</taxon>
        <taxon>Negativicutes</taxon>
        <taxon>Veillonellales</taxon>
        <taxon>Veillonellaceae</taxon>
        <taxon>Megasphaera</taxon>
    </lineage>
</organism>
<evidence type="ECO:0000313" key="1">
    <source>
        <dbReference type="EMBL" id="ERT61036.1"/>
    </source>
</evidence>
<sequence>MARNFPPVHDESELLKTRPADNTFLRQTKFTALAFRHYPRGTDVCIASLPFAIKDGEEDGHDGNHGKYGAICIYL</sequence>
<comment type="caution">
    <text evidence="1">The sequence shown here is derived from an EMBL/GenBank/DDBJ whole genome shotgun (WGS) entry which is preliminary data.</text>
</comment>
<dbReference type="EMBL" id="AWXA01000011">
    <property type="protein sequence ID" value="ERT61036.1"/>
    <property type="molecule type" value="Genomic_DNA"/>
</dbReference>
<proteinExistence type="predicted"/>
<accession>U7UP14</accession>
<dbReference type="AlphaFoldDB" id="U7UP14"/>
<dbReference type="STRING" id="1111454.HMPREF1250_0622"/>
<protein>
    <submittedName>
        <fullName evidence="1">Uncharacterized protein</fullName>
    </submittedName>
</protein>
<evidence type="ECO:0000313" key="2">
    <source>
        <dbReference type="Proteomes" id="UP000017090"/>
    </source>
</evidence>
<gene>
    <name evidence="1" type="ORF">HMPREF1250_0622</name>
</gene>
<reference evidence="1 2" key="1">
    <citation type="submission" date="2013-09" db="EMBL/GenBank/DDBJ databases">
        <authorList>
            <person name="Durkin A.S."/>
            <person name="Haft D.R."/>
            <person name="McCorrison J."/>
            <person name="Torralba M."/>
            <person name="Gillis M."/>
            <person name="Haft D.H."/>
            <person name="Methe B."/>
            <person name="Sutton G."/>
            <person name="Nelson K.E."/>
        </authorList>
    </citation>
    <scope>NUCLEOTIDE SEQUENCE [LARGE SCALE GENOMIC DNA]</scope>
    <source>
        <strain evidence="1 2">BV3C16-1</strain>
    </source>
</reference>
<dbReference type="Proteomes" id="UP000017090">
    <property type="component" value="Unassembled WGS sequence"/>
</dbReference>
<name>U7UP14_9FIRM</name>